<dbReference type="AlphaFoldDB" id="A0A8B6GNQ1"/>
<dbReference type="OrthoDB" id="10357521at2759"/>
<sequence>MERCNLTGCKSWQFLNPEDTASVLNNENNVCSTDIKHCCSSSESDELSAIRCRKEHGRYVIIGDMAYRDSQWTGQLQKKTHKTGNSSLFIIEVDLVCTGLLQIQMYPKNKHHFFYKEKRKTSKMMPYHVTIATNPTPTVQVKNVTTKDLVCSITLPDETCGQQLGIVTCETNKTDHHDNSFQWQMWSSVIEKRISQVETCTDSPISNLLYRYSDGSLLLVNSTDNYVRGGYISPLYHKSKWNNKRNTIGLLISLDEKGSAKGEIQIKKIFRNQKEDDNVKLRLFVSEGNCLIIRSISTNNDYINFNIDFIHFYGLYGFPDGFVIDKGKKYKVEDDLSKNRRIFNQHRKILNSTGFYCALSVIPVEDGNLINSGVSHDMVHSGTQLLSGSSVTTIKAIW</sequence>
<reference evidence="1" key="1">
    <citation type="submission" date="2018-11" db="EMBL/GenBank/DDBJ databases">
        <authorList>
            <person name="Alioto T."/>
            <person name="Alioto T."/>
        </authorList>
    </citation>
    <scope>NUCLEOTIDE SEQUENCE</scope>
</reference>
<keyword evidence="2" id="KW-1185">Reference proteome</keyword>
<name>A0A8B6GNQ1_MYTGA</name>
<evidence type="ECO:0000313" key="1">
    <source>
        <dbReference type="EMBL" id="VDI66568.1"/>
    </source>
</evidence>
<dbReference type="Proteomes" id="UP000596742">
    <property type="component" value="Unassembled WGS sequence"/>
</dbReference>
<comment type="caution">
    <text evidence="1">The sequence shown here is derived from an EMBL/GenBank/DDBJ whole genome shotgun (WGS) entry which is preliminary data.</text>
</comment>
<organism evidence="1 2">
    <name type="scientific">Mytilus galloprovincialis</name>
    <name type="common">Mediterranean mussel</name>
    <dbReference type="NCBI Taxonomy" id="29158"/>
    <lineage>
        <taxon>Eukaryota</taxon>
        <taxon>Metazoa</taxon>
        <taxon>Spiralia</taxon>
        <taxon>Lophotrochozoa</taxon>
        <taxon>Mollusca</taxon>
        <taxon>Bivalvia</taxon>
        <taxon>Autobranchia</taxon>
        <taxon>Pteriomorphia</taxon>
        <taxon>Mytilida</taxon>
        <taxon>Mytiloidea</taxon>
        <taxon>Mytilidae</taxon>
        <taxon>Mytilinae</taxon>
        <taxon>Mytilus</taxon>
    </lineage>
</organism>
<evidence type="ECO:0000313" key="2">
    <source>
        <dbReference type="Proteomes" id="UP000596742"/>
    </source>
</evidence>
<dbReference type="EMBL" id="UYJE01008718">
    <property type="protein sequence ID" value="VDI66568.1"/>
    <property type="molecule type" value="Genomic_DNA"/>
</dbReference>
<accession>A0A8B6GNQ1</accession>
<gene>
    <name evidence="1" type="ORF">MGAL_10B047715</name>
</gene>
<proteinExistence type="predicted"/>
<protein>
    <submittedName>
        <fullName evidence="1">Uncharacterized protein</fullName>
    </submittedName>
</protein>